<name>M1A856_SOLTU</name>
<dbReference type="Gramene" id="PGSC0003DMT400016788">
    <property type="protein sequence ID" value="PGSC0003DMT400016788"/>
    <property type="gene ID" value="PGSC0003DMG400006566"/>
</dbReference>
<protein>
    <submittedName>
        <fullName evidence="1">Uncharacterized protein</fullName>
    </submittedName>
</protein>
<dbReference type="AlphaFoldDB" id="M1A856"/>
<evidence type="ECO:0000313" key="2">
    <source>
        <dbReference type="Proteomes" id="UP000011115"/>
    </source>
</evidence>
<dbReference type="EnsemblPlants" id="PGSC0003DMT400016788">
    <property type="protein sequence ID" value="PGSC0003DMT400016788"/>
    <property type="gene ID" value="PGSC0003DMG400006566"/>
</dbReference>
<proteinExistence type="predicted"/>
<accession>M1A856</accession>
<dbReference type="EnsemblPlants" id="PGSC0003DMT400061417">
    <property type="protein sequence ID" value="PGSC0003DMT400061417"/>
    <property type="gene ID" value="PGSC0003DMG400023901"/>
</dbReference>
<dbReference type="Gramene" id="PGSC0003DMT400061417">
    <property type="protein sequence ID" value="PGSC0003DMT400061417"/>
    <property type="gene ID" value="PGSC0003DMG400023901"/>
</dbReference>
<dbReference type="PaxDb" id="4113-PGSC0003DMT400016788"/>
<evidence type="ECO:0000313" key="1">
    <source>
        <dbReference type="EnsemblPlants" id="PGSC0003DMT400016788"/>
    </source>
</evidence>
<dbReference type="Proteomes" id="UP000011115">
    <property type="component" value="Unassembled WGS sequence"/>
</dbReference>
<reference evidence="1" key="2">
    <citation type="submission" date="2015-06" db="UniProtKB">
        <authorList>
            <consortium name="EnsemblPlants"/>
        </authorList>
    </citation>
    <scope>IDENTIFICATION</scope>
    <source>
        <strain evidence="1">DM1-3 516 R44</strain>
    </source>
</reference>
<dbReference type="HOGENOM" id="CLU_196324_0_0_1"/>
<organism evidence="1 2">
    <name type="scientific">Solanum tuberosum</name>
    <name type="common">Potato</name>
    <dbReference type="NCBI Taxonomy" id="4113"/>
    <lineage>
        <taxon>Eukaryota</taxon>
        <taxon>Viridiplantae</taxon>
        <taxon>Streptophyta</taxon>
        <taxon>Embryophyta</taxon>
        <taxon>Tracheophyta</taxon>
        <taxon>Spermatophyta</taxon>
        <taxon>Magnoliopsida</taxon>
        <taxon>eudicotyledons</taxon>
        <taxon>Gunneridae</taxon>
        <taxon>Pentapetalae</taxon>
        <taxon>asterids</taxon>
        <taxon>lamiids</taxon>
        <taxon>Solanales</taxon>
        <taxon>Solanaceae</taxon>
        <taxon>Solanoideae</taxon>
        <taxon>Solaneae</taxon>
        <taxon>Solanum</taxon>
    </lineage>
</organism>
<sequence>MITLVIEISCKYTTKRSCTSPKVYTKYRCLNANVIFLKALKISIFKGLLHASSRPFPTIETTIAKHIA</sequence>
<keyword evidence="2" id="KW-1185">Reference proteome</keyword>
<dbReference type="InParanoid" id="M1A856"/>
<reference evidence="2" key="1">
    <citation type="journal article" date="2011" name="Nature">
        <title>Genome sequence and analysis of the tuber crop potato.</title>
        <authorList>
            <consortium name="The Potato Genome Sequencing Consortium"/>
        </authorList>
    </citation>
    <scope>NUCLEOTIDE SEQUENCE [LARGE SCALE GENOMIC DNA]</scope>
    <source>
        <strain evidence="2">cv. DM1-3 516 R44</strain>
    </source>
</reference>